<gene>
    <name evidence="1" type="ORF">ACHAWU_005243</name>
</gene>
<evidence type="ECO:0000313" key="2">
    <source>
        <dbReference type="Proteomes" id="UP001530293"/>
    </source>
</evidence>
<comment type="caution">
    <text evidence="1">The sequence shown here is derived from an EMBL/GenBank/DDBJ whole genome shotgun (WGS) entry which is preliminary data.</text>
</comment>
<accession>A0ABD3M4V7</accession>
<organism evidence="1 2">
    <name type="scientific">Discostella pseudostelligera</name>
    <dbReference type="NCBI Taxonomy" id="259834"/>
    <lineage>
        <taxon>Eukaryota</taxon>
        <taxon>Sar</taxon>
        <taxon>Stramenopiles</taxon>
        <taxon>Ochrophyta</taxon>
        <taxon>Bacillariophyta</taxon>
        <taxon>Coscinodiscophyceae</taxon>
        <taxon>Thalassiosirophycidae</taxon>
        <taxon>Stephanodiscales</taxon>
        <taxon>Stephanodiscaceae</taxon>
        <taxon>Discostella</taxon>
    </lineage>
</organism>
<dbReference type="Proteomes" id="UP001530293">
    <property type="component" value="Unassembled WGS sequence"/>
</dbReference>
<name>A0ABD3M4V7_9STRA</name>
<protein>
    <submittedName>
        <fullName evidence="1">Uncharacterized protein</fullName>
    </submittedName>
</protein>
<dbReference type="EMBL" id="JALLBG020000227">
    <property type="protein sequence ID" value="KAL3758657.1"/>
    <property type="molecule type" value="Genomic_DNA"/>
</dbReference>
<evidence type="ECO:0000313" key="1">
    <source>
        <dbReference type="EMBL" id="KAL3758657.1"/>
    </source>
</evidence>
<proteinExistence type="predicted"/>
<keyword evidence="2" id="KW-1185">Reference proteome</keyword>
<reference evidence="1 2" key="1">
    <citation type="submission" date="2024-10" db="EMBL/GenBank/DDBJ databases">
        <title>Updated reference genomes for cyclostephanoid diatoms.</title>
        <authorList>
            <person name="Roberts W.R."/>
            <person name="Alverson A.J."/>
        </authorList>
    </citation>
    <scope>NUCLEOTIDE SEQUENCE [LARGE SCALE GENOMIC DNA]</scope>
    <source>
        <strain evidence="1 2">AJA232-27</strain>
    </source>
</reference>
<dbReference type="AlphaFoldDB" id="A0ABD3M4V7"/>
<sequence>MRNVGLPEKEDTMIPVFAHHVGTRLHSKWRMRLQVFDYGNELLASMTRAKVSEQERARLNVKLTPTY</sequence>